<accession>A0AAE1F302</accession>
<dbReference type="Gene3D" id="4.10.1000.10">
    <property type="entry name" value="Zinc finger, CCCH-type"/>
    <property type="match status" value="1"/>
</dbReference>
<evidence type="ECO:0000259" key="11">
    <source>
        <dbReference type="PROSITE" id="PS50103"/>
    </source>
</evidence>
<name>A0AAE1F302_PETCI</name>
<dbReference type="InterPro" id="IPR036855">
    <property type="entry name" value="Znf_CCCH_sf"/>
</dbReference>
<dbReference type="InterPro" id="IPR034922">
    <property type="entry name" value="REX1-like_exo"/>
</dbReference>
<keyword evidence="5 10" id="KW-0863">Zinc-finger</keyword>
<evidence type="ECO:0000256" key="1">
    <source>
        <dbReference type="ARBA" id="ARBA00004123"/>
    </source>
</evidence>
<dbReference type="SUPFAM" id="SSF90229">
    <property type="entry name" value="CCCH zinc finger"/>
    <property type="match status" value="1"/>
</dbReference>
<dbReference type="Pfam" id="PF00929">
    <property type="entry name" value="RNase_T"/>
    <property type="match status" value="1"/>
</dbReference>
<dbReference type="CDD" id="cd06145">
    <property type="entry name" value="REX1_like"/>
    <property type="match status" value="1"/>
</dbReference>
<proteinExistence type="inferred from homology"/>
<dbReference type="InterPro" id="IPR012337">
    <property type="entry name" value="RNaseH-like_sf"/>
</dbReference>
<dbReference type="PROSITE" id="PS50103">
    <property type="entry name" value="ZF_C3H1"/>
    <property type="match status" value="1"/>
</dbReference>
<evidence type="ECO:0000256" key="3">
    <source>
        <dbReference type="ARBA" id="ARBA00022722"/>
    </source>
</evidence>
<keyword evidence="4 10" id="KW-0479">Metal-binding</keyword>
<feature type="zinc finger region" description="C3H1-type" evidence="10">
    <location>
        <begin position="360"/>
        <end position="387"/>
    </location>
</feature>
<keyword evidence="13" id="KW-1185">Reference proteome</keyword>
<dbReference type="InterPro" id="IPR013520">
    <property type="entry name" value="Ribonucl_H"/>
</dbReference>
<keyword evidence="7 10" id="KW-0862">Zinc</keyword>
<dbReference type="SMART" id="SM00356">
    <property type="entry name" value="ZnF_C3H1"/>
    <property type="match status" value="1"/>
</dbReference>
<dbReference type="GO" id="GO:0008270">
    <property type="term" value="F:zinc ion binding"/>
    <property type="evidence" value="ECO:0007669"/>
    <property type="project" value="UniProtKB-KW"/>
</dbReference>
<dbReference type="AlphaFoldDB" id="A0AAE1F302"/>
<evidence type="ECO:0000256" key="8">
    <source>
        <dbReference type="ARBA" id="ARBA00022839"/>
    </source>
</evidence>
<evidence type="ECO:0000256" key="2">
    <source>
        <dbReference type="ARBA" id="ARBA00006357"/>
    </source>
</evidence>
<evidence type="ECO:0000256" key="6">
    <source>
        <dbReference type="ARBA" id="ARBA00022801"/>
    </source>
</evidence>
<dbReference type="GO" id="GO:0010629">
    <property type="term" value="P:negative regulation of gene expression"/>
    <property type="evidence" value="ECO:0007669"/>
    <property type="project" value="UniProtKB-ARBA"/>
</dbReference>
<dbReference type="PANTHER" id="PTHR12801">
    <property type="entry name" value="RNA EXONUCLEASE REXO1 / RECO3 FAMILY MEMBER-RELATED"/>
    <property type="match status" value="1"/>
</dbReference>
<evidence type="ECO:0000313" key="12">
    <source>
        <dbReference type="EMBL" id="KAK3866323.1"/>
    </source>
</evidence>
<keyword evidence="3" id="KW-0540">Nuclease</keyword>
<dbReference type="Gene3D" id="3.30.420.10">
    <property type="entry name" value="Ribonuclease H-like superfamily/Ribonuclease H"/>
    <property type="match status" value="1"/>
</dbReference>
<dbReference type="InterPro" id="IPR047021">
    <property type="entry name" value="REXO1/3/4-like"/>
</dbReference>
<evidence type="ECO:0000313" key="13">
    <source>
        <dbReference type="Proteomes" id="UP001286313"/>
    </source>
</evidence>
<dbReference type="Pfam" id="PF00642">
    <property type="entry name" value="zf-CCCH"/>
    <property type="match status" value="1"/>
</dbReference>
<dbReference type="GO" id="GO:0003676">
    <property type="term" value="F:nucleic acid binding"/>
    <property type="evidence" value="ECO:0007669"/>
    <property type="project" value="InterPro"/>
</dbReference>
<organism evidence="12 13">
    <name type="scientific">Petrolisthes cinctipes</name>
    <name type="common">Flat porcelain crab</name>
    <dbReference type="NCBI Taxonomy" id="88211"/>
    <lineage>
        <taxon>Eukaryota</taxon>
        <taxon>Metazoa</taxon>
        <taxon>Ecdysozoa</taxon>
        <taxon>Arthropoda</taxon>
        <taxon>Crustacea</taxon>
        <taxon>Multicrustacea</taxon>
        <taxon>Malacostraca</taxon>
        <taxon>Eumalacostraca</taxon>
        <taxon>Eucarida</taxon>
        <taxon>Decapoda</taxon>
        <taxon>Pleocyemata</taxon>
        <taxon>Anomura</taxon>
        <taxon>Galatheoidea</taxon>
        <taxon>Porcellanidae</taxon>
        <taxon>Petrolisthes</taxon>
    </lineage>
</organism>
<dbReference type="GO" id="GO:0005634">
    <property type="term" value="C:nucleus"/>
    <property type="evidence" value="ECO:0007669"/>
    <property type="project" value="UniProtKB-SubCell"/>
</dbReference>
<evidence type="ECO:0000256" key="7">
    <source>
        <dbReference type="ARBA" id="ARBA00022833"/>
    </source>
</evidence>
<evidence type="ECO:0000256" key="4">
    <source>
        <dbReference type="ARBA" id="ARBA00022723"/>
    </source>
</evidence>
<evidence type="ECO:0000256" key="10">
    <source>
        <dbReference type="PROSITE-ProRule" id="PRU00723"/>
    </source>
</evidence>
<keyword evidence="9" id="KW-0539">Nucleus</keyword>
<dbReference type="InterPro" id="IPR031736">
    <property type="entry name" value="REXO1-like_dom"/>
</dbReference>
<comment type="caution">
    <text evidence="12">The sequence shown here is derived from an EMBL/GenBank/DDBJ whole genome shotgun (WGS) entry which is preliminary data.</text>
</comment>
<dbReference type="EMBL" id="JAWQEG010003421">
    <property type="protein sequence ID" value="KAK3866323.1"/>
    <property type="molecule type" value="Genomic_DNA"/>
</dbReference>
<comment type="subcellular location">
    <subcellularLocation>
        <location evidence="1">Nucleus</location>
    </subcellularLocation>
</comment>
<comment type="similarity">
    <text evidence="2">Belongs to the REXO1/REXO3 family.</text>
</comment>
<protein>
    <recommendedName>
        <fullName evidence="11">C3H1-type domain-containing protein</fullName>
    </recommendedName>
</protein>
<keyword evidence="8" id="KW-0269">Exonuclease</keyword>
<dbReference type="InterPro" id="IPR036397">
    <property type="entry name" value="RNaseH_sf"/>
</dbReference>
<dbReference type="Pfam" id="PF15870">
    <property type="entry name" value="EloA-BP1"/>
    <property type="match status" value="1"/>
</dbReference>
<sequence length="437" mass="49234">MATSYLYKRLTKYLLTEKQLAENSYPFPKPNEEGTAIVKTVNPYKTISPSNTDRYCARCSVLYCVDELGAPVESSPCSYHTTRFARSVRKYPCCGQGLQSKGCCLATTHVSENYNPDKLYGYVQTRPCKGEISLHGVYALDCEMSYTTAGSELTRVTVIGEEGEIVYDHMVKPQNPITDYNTRFSGITESDLENEHKTLKDVQEFLLPRFSDKTILVGHGLENDLHALKLIHKTVVDTSIVFPNKTAPSKKPALRYLTKSYLKRNIQNQSTGHNSAEDGIACLDLMYWKLEQDELSRETTDVCDSNPSSPTLTSQPVTQTTVDVKKVTQTTVDVVTITCSLTTPTVTSQNSSKLQENKPTHQPEICKFFLQGACWFGKSCRYKHTLDDEATIPKRVKHLPAYELHIMNQLLKNMKDNNTTSYHTKKEKLAMYLVVPA</sequence>
<dbReference type="InterPro" id="IPR000571">
    <property type="entry name" value="Znf_CCCH"/>
</dbReference>
<gene>
    <name evidence="12" type="ORF">Pcinc_028145</name>
</gene>
<evidence type="ECO:0000256" key="5">
    <source>
        <dbReference type="ARBA" id="ARBA00022771"/>
    </source>
</evidence>
<dbReference type="FunFam" id="3.30.420.10:FF:000031">
    <property type="entry name" value="RNA exonuclease 1"/>
    <property type="match status" value="1"/>
</dbReference>
<reference evidence="12" key="1">
    <citation type="submission" date="2023-10" db="EMBL/GenBank/DDBJ databases">
        <title>Genome assemblies of two species of porcelain crab, Petrolisthes cinctipes and Petrolisthes manimaculis (Anomura: Porcellanidae).</title>
        <authorList>
            <person name="Angst P."/>
        </authorList>
    </citation>
    <scope>NUCLEOTIDE SEQUENCE</scope>
    <source>
        <strain evidence="12">PB745_01</strain>
        <tissue evidence="12">Gill</tissue>
    </source>
</reference>
<evidence type="ECO:0000256" key="9">
    <source>
        <dbReference type="ARBA" id="ARBA00023242"/>
    </source>
</evidence>
<dbReference type="SUPFAM" id="SSF53098">
    <property type="entry name" value="Ribonuclease H-like"/>
    <property type="match status" value="1"/>
</dbReference>
<dbReference type="GO" id="GO:0004527">
    <property type="term" value="F:exonuclease activity"/>
    <property type="evidence" value="ECO:0007669"/>
    <property type="project" value="UniProtKB-KW"/>
</dbReference>
<keyword evidence="6" id="KW-0378">Hydrolase</keyword>
<feature type="domain" description="C3H1-type" evidence="11">
    <location>
        <begin position="360"/>
        <end position="387"/>
    </location>
</feature>
<dbReference type="Proteomes" id="UP001286313">
    <property type="component" value="Unassembled WGS sequence"/>
</dbReference>
<dbReference type="SMART" id="SM00479">
    <property type="entry name" value="EXOIII"/>
    <property type="match status" value="1"/>
</dbReference>
<dbReference type="PANTHER" id="PTHR12801:SF115">
    <property type="entry name" value="FI18136P1-RELATED"/>
    <property type="match status" value="1"/>
</dbReference>